<organism evidence="4 5">
    <name type="scientific">Abyssobacteria bacterium (strain SURF_5)</name>
    <dbReference type="NCBI Taxonomy" id="2093360"/>
    <lineage>
        <taxon>Bacteria</taxon>
        <taxon>Pseudomonadati</taxon>
        <taxon>Candidatus Hydrogenedentota</taxon>
        <taxon>Candidatus Abyssobacteria</taxon>
    </lineage>
</organism>
<dbReference type="SUPFAM" id="SSF52218">
    <property type="entry name" value="Flavoproteins"/>
    <property type="match status" value="1"/>
</dbReference>
<sequence length="224" mass="24911">MKIITIIGSPHKARGATARLADLVGEGAEGEGACVETIFLPGKRVNPCNACDTCHKVGKCPQKDDFEEIRQKILDADGLILGSPNYIYSVSAQLKAFIDRCCGVIHCVGFEGKYGASVVTSGGGDEEPIVNYMNHFLITTGITPVGSVWATMGLLPDGRFTEEIVARARELGRILVHSWKSKAVLPEVERVKDNFKERMKYLMVYRKQEWPYEYAFWQKHRGLT</sequence>
<dbReference type="InterPro" id="IPR005025">
    <property type="entry name" value="FMN_Rdtase-like_dom"/>
</dbReference>
<keyword evidence="2" id="KW-0288">FMN</keyword>
<evidence type="ECO:0000313" key="4">
    <source>
        <dbReference type="EMBL" id="RJP25656.1"/>
    </source>
</evidence>
<evidence type="ECO:0000313" key="5">
    <source>
        <dbReference type="Proteomes" id="UP000265882"/>
    </source>
</evidence>
<dbReference type="GO" id="GO:0016491">
    <property type="term" value="F:oxidoreductase activity"/>
    <property type="evidence" value="ECO:0007669"/>
    <property type="project" value="InterPro"/>
</dbReference>
<protein>
    <submittedName>
        <fullName evidence="4">Flavodoxin family protein</fullName>
    </submittedName>
</protein>
<dbReference type="Gene3D" id="3.40.50.360">
    <property type="match status" value="1"/>
</dbReference>
<dbReference type="PANTHER" id="PTHR43278">
    <property type="entry name" value="NAD(P)H-DEPENDENT FMN-CONTAINING OXIDOREDUCTASE YWQN-RELATED"/>
    <property type="match status" value="1"/>
</dbReference>
<keyword evidence="1" id="KW-0285">Flavoprotein</keyword>
<name>A0A3A4P5B0_ABYX5</name>
<dbReference type="PANTHER" id="PTHR43278:SF1">
    <property type="entry name" value="IRON-SULFUR FLAVOPROTEIN MJ1083"/>
    <property type="match status" value="1"/>
</dbReference>
<comment type="caution">
    <text evidence="4">The sequence shown here is derived from an EMBL/GenBank/DDBJ whole genome shotgun (WGS) entry which is preliminary data.</text>
</comment>
<dbReference type="Pfam" id="PF03358">
    <property type="entry name" value="FMN_red"/>
    <property type="match status" value="1"/>
</dbReference>
<dbReference type="EMBL" id="QZKU01000019">
    <property type="protein sequence ID" value="RJP25656.1"/>
    <property type="molecule type" value="Genomic_DNA"/>
</dbReference>
<dbReference type="InterPro" id="IPR029039">
    <property type="entry name" value="Flavoprotein-like_sf"/>
</dbReference>
<evidence type="ECO:0000256" key="2">
    <source>
        <dbReference type="ARBA" id="ARBA00022643"/>
    </source>
</evidence>
<reference evidence="4 5" key="1">
    <citation type="journal article" date="2017" name="ISME J.">
        <title>Energy and carbon metabolisms in a deep terrestrial subsurface fluid microbial community.</title>
        <authorList>
            <person name="Momper L."/>
            <person name="Jungbluth S.P."/>
            <person name="Lee M.D."/>
            <person name="Amend J.P."/>
        </authorList>
    </citation>
    <scope>NUCLEOTIDE SEQUENCE [LARGE SCALE GENOMIC DNA]</scope>
    <source>
        <strain evidence="4">SURF_5</strain>
    </source>
</reference>
<dbReference type="Proteomes" id="UP000265882">
    <property type="component" value="Unassembled WGS sequence"/>
</dbReference>
<proteinExistence type="predicted"/>
<gene>
    <name evidence="4" type="ORF">C4520_01925</name>
</gene>
<evidence type="ECO:0000256" key="1">
    <source>
        <dbReference type="ARBA" id="ARBA00022630"/>
    </source>
</evidence>
<evidence type="ECO:0000259" key="3">
    <source>
        <dbReference type="Pfam" id="PF03358"/>
    </source>
</evidence>
<accession>A0A3A4P5B0</accession>
<dbReference type="InterPro" id="IPR051796">
    <property type="entry name" value="ISF_SsuE-like"/>
</dbReference>
<dbReference type="AlphaFoldDB" id="A0A3A4P5B0"/>
<feature type="domain" description="NADPH-dependent FMN reductase-like" evidence="3">
    <location>
        <begin position="1"/>
        <end position="149"/>
    </location>
</feature>